<feature type="region of interest" description="Disordered" evidence="1">
    <location>
        <begin position="1"/>
        <end position="21"/>
    </location>
</feature>
<proteinExistence type="predicted"/>
<feature type="region of interest" description="Disordered" evidence="1">
    <location>
        <begin position="43"/>
        <end position="77"/>
    </location>
</feature>
<accession>A0A919JS68</accession>
<evidence type="ECO:0000313" key="2">
    <source>
        <dbReference type="EMBL" id="GIE94186.1"/>
    </source>
</evidence>
<feature type="compositionally biased region" description="Polar residues" evidence="1">
    <location>
        <begin position="43"/>
        <end position="54"/>
    </location>
</feature>
<protein>
    <submittedName>
        <fullName evidence="2">Uncharacterized protein</fullName>
    </submittedName>
</protein>
<keyword evidence="3" id="KW-1185">Reference proteome</keyword>
<dbReference type="Proteomes" id="UP000636960">
    <property type="component" value="Unassembled WGS sequence"/>
</dbReference>
<name>A0A919JS68_9ACTN</name>
<reference evidence="2" key="1">
    <citation type="submission" date="2021-01" db="EMBL/GenBank/DDBJ databases">
        <title>Whole genome shotgun sequence of Actinoplanes rishiriensis NBRC 108556.</title>
        <authorList>
            <person name="Komaki H."/>
            <person name="Tamura T."/>
        </authorList>
    </citation>
    <scope>NUCLEOTIDE SEQUENCE</scope>
    <source>
        <strain evidence="2">NBRC 108556</strain>
    </source>
</reference>
<sequence>MAFTYFSTEDSDSARDRPMRALPWPGQQMLHVAHPVLTSWSAEPTAVSTATSPPQRAADDGHPVGQPGQPETARRTRVEAGAVVPDLDGQLPVRPPQQDLNLVGLSVLDHVGECLGQHIPGGRLDVLWVTHAAQRGFMTEVAGPATGAEGLARAPVGRR</sequence>
<organism evidence="2 3">
    <name type="scientific">Paractinoplanes rishiriensis</name>
    <dbReference type="NCBI Taxonomy" id="1050105"/>
    <lineage>
        <taxon>Bacteria</taxon>
        <taxon>Bacillati</taxon>
        <taxon>Actinomycetota</taxon>
        <taxon>Actinomycetes</taxon>
        <taxon>Micromonosporales</taxon>
        <taxon>Micromonosporaceae</taxon>
        <taxon>Paractinoplanes</taxon>
    </lineage>
</organism>
<dbReference type="EMBL" id="BOMV01000011">
    <property type="protein sequence ID" value="GIE94186.1"/>
    <property type="molecule type" value="Genomic_DNA"/>
</dbReference>
<dbReference type="AlphaFoldDB" id="A0A919JS68"/>
<evidence type="ECO:0000313" key="3">
    <source>
        <dbReference type="Proteomes" id="UP000636960"/>
    </source>
</evidence>
<gene>
    <name evidence="2" type="ORF">Ari01nite_16510</name>
</gene>
<evidence type="ECO:0000256" key="1">
    <source>
        <dbReference type="SAM" id="MobiDB-lite"/>
    </source>
</evidence>
<comment type="caution">
    <text evidence="2">The sequence shown here is derived from an EMBL/GenBank/DDBJ whole genome shotgun (WGS) entry which is preliminary data.</text>
</comment>